<comment type="caution">
    <text evidence="2">The sequence shown here is derived from an EMBL/GenBank/DDBJ whole genome shotgun (WGS) entry which is preliminary data.</text>
</comment>
<dbReference type="EMBL" id="KZ308265">
    <property type="protein sequence ID" value="KAG8226045.1"/>
    <property type="molecule type" value="Genomic_DNA"/>
</dbReference>
<feature type="compositionally biased region" description="Acidic residues" evidence="1">
    <location>
        <begin position="53"/>
        <end position="66"/>
    </location>
</feature>
<reference evidence="2" key="1">
    <citation type="submission" date="2013-04" db="EMBL/GenBank/DDBJ databases">
        <authorList>
            <person name="Qu J."/>
            <person name="Murali S.C."/>
            <person name="Bandaranaike D."/>
            <person name="Bellair M."/>
            <person name="Blankenburg K."/>
            <person name="Chao H."/>
            <person name="Dinh H."/>
            <person name="Doddapaneni H."/>
            <person name="Downs B."/>
            <person name="Dugan-Rocha S."/>
            <person name="Elkadiri S."/>
            <person name="Gnanaolivu R.D."/>
            <person name="Hernandez B."/>
            <person name="Javaid M."/>
            <person name="Jayaseelan J.C."/>
            <person name="Lee S."/>
            <person name="Li M."/>
            <person name="Ming W."/>
            <person name="Munidasa M."/>
            <person name="Muniz J."/>
            <person name="Nguyen L."/>
            <person name="Ongeri F."/>
            <person name="Osuji N."/>
            <person name="Pu L.-L."/>
            <person name="Puazo M."/>
            <person name="Qu C."/>
            <person name="Quiroz J."/>
            <person name="Raj R."/>
            <person name="Weissenberger G."/>
            <person name="Xin Y."/>
            <person name="Zou X."/>
            <person name="Han Y."/>
            <person name="Richards S."/>
            <person name="Worley K."/>
            <person name="Muzny D."/>
            <person name="Gibbs R."/>
        </authorList>
    </citation>
    <scope>NUCLEOTIDE SEQUENCE</scope>
    <source>
        <strain evidence="2">Sampled in the wild</strain>
    </source>
</reference>
<evidence type="ECO:0000313" key="3">
    <source>
        <dbReference type="Proteomes" id="UP000792457"/>
    </source>
</evidence>
<name>A0A8K0K0F7_LADFU</name>
<keyword evidence="3" id="KW-1185">Reference proteome</keyword>
<evidence type="ECO:0000256" key="1">
    <source>
        <dbReference type="SAM" id="MobiDB-lite"/>
    </source>
</evidence>
<sequence>MSYGKKKMRPEYWFSVPRNRVDDLYSFLMLWVPQLYGDLDEMDPAERGYELIESDSELWEEEDEGDGDRRGSKGKGRRGGRESDADLGELTRESWEVIKAPYVKLYSILKTQTISTESENPEVGNPSSFILSVVIA</sequence>
<dbReference type="OrthoDB" id="26679at2759"/>
<feature type="region of interest" description="Disordered" evidence="1">
    <location>
        <begin position="53"/>
        <end position="86"/>
    </location>
</feature>
<evidence type="ECO:0000313" key="2">
    <source>
        <dbReference type="EMBL" id="KAG8226045.1"/>
    </source>
</evidence>
<protein>
    <submittedName>
        <fullName evidence="2">Uncharacterized protein</fullName>
    </submittedName>
</protein>
<organism evidence="2 3">
    <name type="scientific">Ladona fulva</name>
    <name type="common">Scarce chaser dragonfly</name>
    <name type="synonym">Libellula fulva</name>
    <dbReference type="NCBI Taxonomy" id="123851"/>
    <lineage>
        <taxon>Eukaryota</taxon>
        <taxon>Metazoa</taxon>
        <taxon>Ecdysozoa</taxon>
        <taxon>Arthropoda</taxon>
        <taxon>Hexapoda</taxon>
        <taxon>Insecta</taxon>
        <taxon>Pterygota</taxon>
        <taxon>Palaeoptera</taxon>
        <taxon>Odonata</taxon>
        <taxon>Epiprocta</taxon>
        <taxon>Anisoptera</taxon>
        <taxon>Libelluloidea</taxon>
        <taxon>Libellulidae</taxon>
        <taxon>Ladona</taxon>
    </lineage>
</organism>
<proteinExistence type="predicted"/>
<reference evidence="2" key="2">
    <citation type="submission" date="2017-10" db="EMBL/GenBank/DDBJ databases">
        <title>Ladona fulva Genome sequencing and assembly.</title>
        <authorList>
            <person name="Murali S."/>
            <person name="Richards S."/>
            <person name="Bandaranaike D."/>
            <person name="Bellair M."/>
            <person name="Blankenburg K."/>
            <person name="Chao H."/>
            <person name="Dinh H."/>
            <person name="Doddapaneni H."/>
            <person name="Dugan-Rocha S."/>
            <person name="Elkadiri S."/>
            <person name="Gnanaolivu R."/>
            <person name="Hernandez B."/>
            <person name="Skinner E."/>
            <person name="Javaid M."/>
            <person name="Lee S."/>
            <person name="Li M."/>
            <person name="Ming W."/>
            <person name="Munidasa M."/>
            <person name="Muniz J."/>
            <person name="Nguyen L."/>
            <person name="Hughes D."/>
            <person name="Osuji N."/>
            <person name="Pu L.-L."/>
            <person name="Puazo M."/>
            <person name="Qu C."/>
            <person name="Quiroz J."/>
            <person name="Raj R."/>
            <person name="Weissenberger G."/>
            <person name="Xin Y."/>
            <person name="Zou X."/>
            <person name="Han Y."/>
            <person name="Worley K."/>
            <person name="Muzny D."/>
            <person name="Gibbs R."/>
        </authorList>
    </citation>
    <scope>NUCLEOTIDE SEQUENCE</scope>
    <source>
        <strain evidence="2">Sampled in the wild</strain>
    </source>
</reference>
<accession>A0A8K0K0F7</accession>
<dbReference type="Proteomes" id="UP000792457">
    <property type="component" value="Unassembled WGS sequence"/>
</dbReference>
<dbReference type="AlphaFoldDB" id="A0A8K0K0F7"/>
<gene>
    <name evidence="2" type="ORF">J437_LFUL005406</name>
</gene>